<evidence type="ECO:0000256" key="2">
    <source>
        <dbReference type="ARBA" id="ARBA00022801"/>
    </source>
</evidence>
<keyword evidence="2" id="KW-0378">Hydrolase</keyword>
<accession>A0A6C0C3R3</accession>
<proteinExistence type="predicted"/>
<evidence type="ECO:0000313" key="6">
    <source>
        <dbReference type="EMBL" id="QHS98399.1"/>
    </source>
</evidence>
<dbReference type="GO" id="GO:0004534">
    <property type="term" value="F:5'-3' RNA exonuclease activity"/>
    <property type="evidence" value="ECO:0007669"/>
    <property type="project" value="TreeGrafter"/>
</dbReference>
<dbReference type="Pfam" id="PF17846">
    <property type="entry name" value="XRN_M"/>
    <property type="match status" value="2"/>
</dbReference>
<dbReference type="AlphaFoldDB" id="A0A6C0C3R3"/>
<dbReference type="PANTHER" id="PTHR12341:SF70">
    <property type="entry name" value="XRN1 N-TERMINAL DOMAIN-CONTAINING PROTEIN"/>
    <property type="match status" value="1"/>
</dbReference>
<dbReference type="PANTHER" id="PTHR12341">
    <property type="entry name" value="5'-&gt;3' EXORIBONUCLEASE"/>
    <property type="match status" value="1"/>
</dbReference>
<dbReference type="InterPro" id="IPR041412">
    <property type="entry name" value="Xrn1_helical"/>
</dbReference>
<dbReference type="InterPro" id="IPR004859">
    <property type="entry name" value="Xrn1_N"/>
</dbReference>
<organism evidence="6">
    <name type="scientific">viral metagenome</name>
    <dbReference type="NCBI Taxonomy" id="1070528"/>
    <lineage>
        <taxon>unclassified sequences</taxon>
        <taxon>metagenomes</taxon>
        <taxon>organismal metagenomes</taxon>
    </lineage>
</organism>
<keyword evidence="1" id="KW-0540">Nuclease</keyword>
<dbReference type="InterPro" id="IPR027073">
    <property type="entry name" value="5_3_exoribonuclease"/>
</dbReference>
<protein>
    <recommendedName>
        <fullName evidence="7">Xrn1 N-terminal domain-containing protein</fullName>
    </recommendedName>
</protein>
<dbReference type="GO" id="GO:0003723">
    <property type="term" value="F:RNA binding"/>
    <property type="evidence" value="ECO:0007669"/>
    <property type="project" value="TreeGrafter"/>
</dbReference>
<dbReference type="Gene3D" id="3.40.50.12390">
    <property type="match status" value="1"/>
</dbReference>
<evidence type="ECO:0000259" key="5">
    <source>
        <dbReference type="Pfam" id="PF17846"/>
    </source>
</evidence>
<dbReference type="GO" id="GO:0000956">
    <property type="term" value="P:nuclear-transcribed mRNA catabolic process"/>
    <property type="evidence" value="ECO:0007669"/>
    <property type="project" value="TreeGrafter"/>
</dbReference>
<dbReference type="EMBL" id="MN739316">
    <property type="protein sequence ID" value="QHS98399.1"/>
    <property type="molecule type" value="Genomic_DNA"/>
</dbReference>
<feature type="domain" description="Xrn1 helical" evidence="5">
    <location>
        <begin position="260"/>
        <end position="357"/>
    </location>
</feature>
<reference evidence="6" key="1">
    <citation type="journal article" date="2020" name="Nature">
        <title>Giant virus diversity and host interactions through global metagenomics.</title>
        <authorList>
            <person name="Schulz F."/>
            <person name="Roux S."/>
            <person name="Paez-Espino D."/>
            <person name="Jungbluth S."/>
            <person name="Walsh D.A."/>
            <person name="Denef V.J."/>
            <person name="McMahon K.D."/>
            <person name="Konstantinidis K.T."/>
            <person name="Eloe-Fadrosh E.A."/>
            <person name="Kyrpides N.C."/>
            <person name="Woyke T."/>
        </authorList>
    </citation>
    <scope>NUCLEOTIDE SEQUENCE</scope>
    <source>
        <strain evidence="6">GVMAG-M-3300020185-18</strain>
    </source>
</reference>
<name>A0A6C0C3R3_9ZZZZ</name>
<dbReference type="GO" id="GO:0005634">
    <property type="term" value="C:nucleus"/>
    <property type="evidence" value="ECO:0007669"/>
    <property type="project" value="TreeGrafter"/>
</dbReference>
<evidence type="ECO:0008006" key="7">
    <source>
        <dbReference type="Google" id="ProtNLM"/>
    </source>
</evidence>
<evidence type="ECO:0000256" key="3">
    <source>
        <dbReference type="ARBA" id="ARBA00022839"/>
    </source>
</evidence>
<feature type="domain" description="Xrn1 helical" evidence="5">
    <location>
        <begin position="381"/>
        <end position="524"/>
    </location>
</feature>
<dbReference type="Pfam" id="PF03159">
    <property type="entry name" value="XRN_N"/>
    <property type="match status" value="1"/>
</dbReference>
<evidence type="ECO:0000259" key="4">
    <source>
        <dbReference type="Pfam" id="PF03159"/>
    </source>
</evidence>
<sequence length="527" mass="62941">MGIPSYFSYIVKNHRNIIKKINKLYKNIDNLYLDSNSIIYDCLRDVQDKYNDDDDTFESILMESVCIKIDSYINKINPKRKVIIAFDGVAPIAKLEQQRSRRFKSMFESEINKKCGITNSSLKWNKTAITPGTKFMTNLNLYVNQWYLNKSNDTLDIIISGSNKEGEGEHKLFQYIRDNMDAHSSETTMIYGLDADLIMLCLNHLHVSKNIYLYRETPEFIKYIDSSLDPNKDYFLDIPLLSQFIIKEMNNNRNVNNTYCMYDYIFLCFFLGNDFLPHFPALNIRTNGIKYILNAYLNTVGKTNQNITNGKKIHWGILKKMISYLSDKEECYLKDEYKIRKKMEKRDFKSTTPLEKQQRYLNIPIKNREIEYLIDPDSYDWQNRYYKYLFKMDITNDLKKEICVNYMEGLEWTLKYYSSGCIDWRWMYNYNYPPLLEDLIRFMPSWDTVMVEPKDPNPICSNVQLAYVLPVEYHSLINKRFVEKIKSMDCFNNLHYDFQWSFCKYFWESHVNLPEIDIEKLVEKSNN</sequence>
<dbReference type="GO" id="GO:0016075">
    <property type="term" value="P:rRNA catabolic process"/>
    <property type="evidence" value="ECO:0007669"/>
    <property type="project" value="TreeGrafter"/>
</dbReference>
<feature type="domain" description="Xrn1 N-terminal" evidence="4">
    <location>
        <begin position="1"/>
        <end position="216"/>
    </location>
</feature>
<evidence type="ECO:0000256" key="1">
    <source>
        <dbReference type="ARBA" id="ARBA00022722"/>
    </source>
</evidence>
<keyword evidence="3" id="KW-0269">Exonuclease</keyword>